<keyword evidence="4" id="KW-1185">Reference proteome</keyword>
<organism evidence="3 4">
    <name type="scientific">Roseobacter sinensis</name>
    <dbReference type="NCBI Taxonomy" id="2931391"/>
    <lineage>
        <taxon>Bacteria</taxon>
        <taxon>Pseudomonadati</taxon>
        <taxon>Pseudomonadota</taxon>
        <taxon>Alphaproteobacteria</taxon>
        <taxon>Rhodobacterales</taxon>
        <taxon>Roseobacteraceae</taxon>
        <taxon>Roseobacter</taxon>
    </lineage>
</organism>
<feature type="signal peptide" evidence="2">
    <location>
        <begin position="1"/>
        <end position="19"/>
    </location>
</feature>
<dbReference type="Proteomes" id="UP001208690">
    <property type="component" value="Unassembled WGS sequence"/>
</dbReference>
<evidence type="ECO:0000313" key="4">
    <source>
        <dbReference type="Proteomes" id="UP001208690"/>
    </source>
</evidence>
<feature type="region of interest" description="Disordered" evidence="1">
    <location>
        <begin position="204"/>
        <end position="239"/>
    </location>
</feature>
<evidence type="ECO:0000256" key="2">
    <source>
        <dbReference type="SAM" id="SignalP"/>
    </source>
</evidence>
<dbReference type="RefSeq" id="WP_263845312.1">
    <property type="nucleotide sequence ID" value="NZ_JALIEB010000011.1"/>
</dbReference>
<dbReference type="PROSITE" id="PS51257">
    <property type="entry name" value="PROKAR_LIPOPROTEIN"/>
    <property type="match status" value="1"/>
</dbReference>
<protein>
    <recommendedName>
        <fullName evidence="5">Excalibur calcium-binding domain-containing protein</fullName>
    </recommendedName>
</protein>
<feature type="region of interest" description="Disordered" evidence="1">
    <location>
        <begin position="40"/>
        <end position="117"/>
    </location>
</feature>
<evidence type="ECO:0008006" key="5">
    <source>
        <dbReference type="Google" id="ProtNLM"/>
    </source>
</evidence>
<name>A0ABT3BHE3_9RHOB</name>
<dbReference type="EMBL" id="JALIEB010000011">
    <property type="protein sequence ID" value="MCV3272997.1"/>
    <property type="molecule type" value="Genomic_DNA"/>
</dbReference>
<evidence type="ECO:0000313" key="3">
    <source>
        <dbReference type="EMBL" id="MCV3272997.1"/>
    </source>
</evidence>
<evidence type="ECO:0000256" key="1">
    <source>
        <dbReference type="SAM" id="MobiDB-lite"/>
    </source>
</evidence>
<gene>
    <name evidence="3" type="ORF">MUB52_16305</name>
</gene>
<proteinExistence type="predicted"/>
<comment type="caution">
    <text evidence="3">The sequence shown here is derived from an EMBL/GenBank/DDBJ whole genome shotgun (WGS) entry which is preliminary data.</text>
</comment>
<feature type="chain" id="PRO_5046547005" description="Excalibur calcium-binding domain-containing protein" evidence="2">
    <location>
        <begin position="20"/>
        <end position="239"/>
    </location>
</feature>
<sequence>MTPRVTFVALTLAALSACAPQVPDSGQGVGFDNSFEAQRQRDAALAGSDIRVPDTVRLPEPGSAEETAAATTRILAQTRPGAPDSAELNSGVAPVQASPSNPPPVSLDNPGISDENDFDAVSERQTIESDAARIERNRAQYEVVQPEALPTRPGDEQPNIVAFALSTSHPKGQSVYARAGFGGEGRAARNCAEYASPDLAQIDFLSRGGPTRDRRGLDPDGDGYACDWDPAPFRKASEG</sequence>
<accession>A0ABT3BHE3</accession>
<keyword evidence="2" id="KW-0732">Signal</keyword>
<reference evidence="3 4" key="1">
    <citation type="submission" date="2022-04" db="EMBL/GenBank/DDBJ databases">
        <title>Roseobacter sp. WL0113 is a bacterium isolated from neritic sediment.</title>
        <authorList>
            <person name="Wang L."/>
            <person name="He W."/>
            <person name="Zhang D.-F."/>
        </authorList>
    </citation>
    <scope>NUCLEOTIDE SEQUENCE [LARGE SCALE GENOMIC DNA]</scope>
    <source>
        <strain evidence="3 4">WL0113</strain>
    </source>
</reference>